<evidence type="ECO:0000313" key="2">
    <source>
        <dbReference type="EMBL" id="KAK6177471.1"/>
    </source>
</evidence>
<evidence type="ECO:0000256" key="1">
    <source>
        <dbReference type="SAM" id="Phobius"/>
    </source>
</evidence>
<proteinExistence type="predicted"/>
<reference evidence="2 3" key="1">
    <citation type="submission" date="2024-01" db="EMBL/GenBank/DDBJ databases">
        <title>The genome of the rayed Mediterranean limpet Patella caerulea (Linnaeus, 1758).</title>
        <authorList>
            <person name="Anh-Thu Weber A."/>
            <person name="Halstead-Nussloch G."/>
        </authorList>
    </citation>
    <scope>NUCLEOTIDE SEQUENCE [LARGE SCALE GENOMIC DNA]</scope>
    <source>
        <strain evidence="2">AATW-2023a</strain>
        <tissue evidence="2">Whole specimen</tissue>
    </source>
</reference>
<protein>
    <submittedName>
        <fullName evidence="2">Uncharacterized protein</fullName>
    </submittedName>
</protein>
<feature type="transmembrane region" description="Helical" evidence="1">
    <location>
        <begin position="101"/>
        <end position="119"/>
    </location>
</feature>
<keyword evidence="3" id="KW-1185">Reference proteome</keyword>
<gene>
    <name evidence="2" type="ORF">SNE40_015565</name>
</gene>
<accession>A0AAN8JK78</accession>
<keyword evidence="1" id="KW-0812">Transmembrane</keyword>
<dbReference type="Proteomes" id="UP001347796">
    <property type="component" value="Unassembled WGS sequence"/>
</dbReference>
<comment type="caution">
    <text evidence="2">The sequence shown here is derived from an EMBL/GenBank/DDBJ whole genome shotgun (WGS) entry which is preliminary data.</text>
</comment>
<keyword evidence="1" id="KW-0472">Membrane</keyword>
<organism evidence="2 3">
    <name type="scientific">Patella caerulea</name>
    <name type="common">Rayed Mediterranean limpet</name>
    <dbReference type="NCBI Taxonomy" id="87958"/>
    <lineage>
        <taxon>Eukaryota</taxon>
        <taxon>Metazoa</taxon>
        <taxon>Spiralia</taxon>
        <taxon>Lophotrochozoa</taxon>
        <taxon>Mollusca</taxon>
        <taxon>Gastropoda</taxon>
        <taxon>Patellogastropoda</taxon>
        <taxon>Patelloidea</taxon>
        <taxon>Patellidae</taxon>
        <taxon>Patella</taxon>
    </lineage>
</organism>
<name>A0AAN8JK78_PATCE</name>
<dbReference type="AlphaFoldDB" id="A0AAN8JK78"/>
<keyword evidence="1" id="KW-1133">Transmembrane helix</keyword>
<sequence>MLSRLTLAAMHFNANCGRKQAMCGNGEKQYSIHFPKYKKGEPTVRERKTECTYADVDKLLRTSSTAGENIIQIQQPCPPPICASYPHPDKTEVVNQLKSRFNFFSVIIFFTPLPLYSFTPGN</sequence>
<dbReference type="EMBL" id="JAZGQO010000010">
    <property type="protein sequence ID" value="KAK6177471.1"/>
    <property type="molecule type" value="Genomic_DNA"/>
</dbReference>
<evidence type="ECO:0000313" key="3">
    <source>
        <dbReference type="Proteomes" id="UP001347796"/>
    </source>
</evidence>